<proteinExistence type="predicted"/>
<evidence type="ECO:0000313" key="3">
    <source>
        <dbReference type="Proteomes" id="UP000420635"/>
    </source>
</evidence>
<protein>
    <submittedName>
        <fullName evidence="2">Uncharacterized protein</fullName>
    </submittedName>
</protein>
<feature type="compositionally biased region" description="Polar residues" evidence="1">
    <location>
        <begin position="465"/>
        <end position="474"/>
    </location>
</feature>
<evidence type="ECO:0000256" key="1">
    <source>
        <dbReference type="SAM" id="MobiDB-lite"/>
    </source>
</evidence>
<feature type="compositionally biased region" description="Low complexity" evidence="1">
    <location>
        <begin position="487"/>
        <end position="503"/>
    </location>
</feature>
<dbReference type="EMBL" id="VZBQ01000125">
    <property type="protein sequence ID" value="MQN90537.1"/>
    <property type="molecule type" value="Genomic_DNA"/>
</dbReference>
<gene>
    <name evidence="2" type="ORF">F7D59_11945</name>
</gene>
<name>A0A646HLN2_9BACT</name>
<dbReference type="AlphaFoldDB" id="A0A646HLN2"/>
<dbReference type="Proteomes" id="UP000420635">
    <property type="component" value="Unassembled WGS sequence"/>
</dbReference>
<organism evidence="2 3">
    <name type="scientific">Segatella copri</name>
    <dbReference type="NCBI Taxonomy" id="165179"/>
    <lineage>
        <taxon>Bacteria</taxon>
        <taxon>Pseudomonadati</taxon>
        <taxon>Bacteroidota</taxon>
        <taxon>Bacteroidia</taxon>
        <taxon>Bacteroidales</taxon>
        <taxon>Prevotellaceae</taxon>
        <taxon>Segatella</taxon>
    </lineage>
</organism>
<evidence type="ECO:0000313" key="2">
    <source>
        <dbReference type="EMBL" id="MQN90537.1"/>
    </source>
</evidence>
<feature type="region of interest" description="Disordered" evidence="1">
    <location>
        <begin position="452"/>
        <end position="507"/>
    </location>
</feature>
<reference evidence="3" key="1">
    <citation type="submission" date="2019-09" db="EMBL/GenBank/DDBJ databases">
        <title>Distinct polysaccharide growth profiles of human intestinal Prevotella copri isolates.</title>
        <authorList>
            <person name="Fehlner-Peach H."/>
            <person name="Magnabosco C."/>
            <person name="Raghavan V."/>
            <person name="Scher J.U."/>
            <person name="Tett A."/>
            <person name="Cox L.M."/>
            <person name="Gottsegen C."/>
            <person name="Watters A."/>
            <person name="Wiltshire- Gordon J.D."/>
            <person name="Segata N."/>
            <person name="Bonneau R."/>
            <person name="Littman D.R."/>
        </authorList>
    </citation>
    <scope>NUCLEOTIDE SEQUENCE [LARGE SCALE GENOMIC DNA]</scope>
    <source>
        <strain evidence="3">iP54</strain>
    </source>
</reference>
<dbReference type="RefSeq" id="WP_153113880.1">
    <property type="nucleotide sequence ID" value="NZ_VZAS01000159.1"/>
</dbReference>
<accession>A0A646HLN2</accession>
<comment type="caution">
    <text evidence="2">The sequence shown here is derived from an EMBL/GenBank/DDBJ whole genome shotgun (WGS) entry which is preliminary data.</text>
</comment>
<sequence>MAKVNNYQTFSQVDYCISQYYSKYMASTLVQEKKRIEKNQTKEFMDAIDKESGRSIWAQAVDSRHGVTPAYRAKKQVDANGKWNKMSTDDLIKRCNLRWNKDKKLQNDYSTFVYAFYENLVVQNGGKESKKLFEYAQSYVMHRFEMLMVEQLAREKVPRNTASYIARKTFSDSLIAFVMPTWGLKKGEYGEKVENKAEAIYNPSALSKATGFLGASLIDTAMMGGFGGVASGSTKAIAKAGIGVGSDFGIREFIGHKSSKDWSKEEYAKESSKEVFGDADALQKIQTGSAKYRKSGTEFIDNINSVLSRKIKVAPLSVSDSAKKASNALLVQHKGNSAKLLNTIKTNFSKQCIAYKGNTEIPRWMLAKTAKQNRAFAASFHSLAIEMSKQEKEWIKCGGKKMSLKEVSQRAYDYARAADYLDKHTPHQSRKAASAKGKEQWDVEMDRLNASINGTVPEKKHRHLSSPTRSSAGSTRLPYAQHSTPVSSQTIQTQQAESTQQTSLTGNNSQQFAGWGNILKQMGLHDFSTVSKNLGYVLAMLPDMLIGMFTGKNPSMKIQDNLMPLAAIVGSMFIRNPLIKMLLIGFGGVNILNNAGHASLKEGLSRSSSALKMYKKYEDEKLNSRITDVTMKGGSMIATIDGSPCVINISNSAADAYQKGVIPLNTLANAVLKKYDENQSLASHKYEQINRQENSVPQQIGIK</sequence>